<dbReference type="PANTHER" id="PTHR24422:SF19">
    <property type="entry name" value="CHEMOTAXIS PROTEIN METHYLTRANSFERASE"/>
    <property type="match status" value="1"/>
</dbReference>
<dbReference type="PROSITE" id="PS50005">
    <property type="entry name" value="TPR"/>
    <property type="match status" value="1"/>
</dbReference>
<reference evidence="5" key="1">
    <citation type="submission" date="2018-06" db="EMBL/GenBank/DDBJ databases">
        <authorList>
            <person name="Zhirakovskaya E."/>
        </authorList>
    </citation>
    <scope>NUCLEOTIDE SEQUENCE</scope>
</reference>
<dbReference type="Gene3D" id="3.40.50.150">
    <property type="entry name" value="Vaccinia Virus protein VP39"/>
    <property type="match status" value="1"/>
</dbReference>
<evidence type="ECO:0000259" key="4">
    <source>
        <dbReference type="PROSITE" id="PS50123"/>
    </source>
</evidence>
<evidence type="ECO:0000256" key="2">
    <source>
        <dbReference type="ARBA" id="ARBA00022679"/>
    </source>
</evidence>
<dbReference type="SUPFAM" id="SSF53335">
    <property type="entry name" value="S-adenosyl-L-methionine-dependent methyltransferases"/>
    <property type="match status" value="1"/>
</dbReference>
<dbReference type="GO" id="GO:0008983">
    <property type="term" value="F:protein-glutamate O-methyltransferase activity"/>
    <property type="evidence" value="ECO:0007669"/>
    <property type="project" value="UniProtKB-EC"/>
</dbReference>
<name>A0A3B0ZJQ3_9ZZZZ</name>
<protein>
    <submittedName>
        <fullName evidence="5">Chemotaxis protein methyltransferase CheR</fullName>
        <ecNumber evidence="5">2.1.1.80</ecNumber>
    </submittedName>
</protein>
<dbReference type="PRINTS" id="PR00996">
    <property type="entry name" value="CHERMTFRASE"/>
</dbReference>
<dbReference type="InterPro" id="IPR019734">
    <property type="entry name" value="TPR_rpt"/>
</dbReference>
<accession>A0A3B0ZJQ3</accession>
<feature type="domain" description="CheR-type methyltransferase" evidence="4">
    <location>
        <begin position="1"/>
        <end position="240"/>
    </location>
</feature>
<dbReference type="InterPro" id="IPR022642">
    <property type="entry name" value="CheR_C"/>
</dbReference>
<dbReference type="PROSITE" id="PS50123">
    <property type="entry name" value="CHER"/>
    <property type="match status" value="1"/>
</dbReference>
<dbReference type="SMART" id="SM00028">
    <property type="entry name" value="TPR"/>
    <property type="match status" value="2"/>
</dbReference>
<dbReference type="InterPro" id="IPR029063">
    <property type="entry name" value="SAM-dependent_MTases_sf"/>
</dbReference>
<dbReference type="SMART" id="SM00138">
    <property type="entry name" value="MeTrc"/>
    <property type="match status" value="1"/>
</dbReference>
<keyword evidence="3" id="KW-0949">S-adenosyl-L-methionine</keyword>
<keyword evidence="1 5" id="KW-0489">Methyltransferase</keyword>
<organism evidence="5">
    <name type="scientific">hydrothermal vent metagenome</name>
    <dbReference type="NCBI Taxonomy" id="652676"/>
    <lineage>
        <taxon>unclassified sequences</taxon>
        <taxon>metagenomes</taxon>
        <taxon>ecological metagenomes</taxon>
    </lineage>
</organism>
<dbReference type="EC" id="2.1.1.80" evidence="5"/>
<keyword evidence="2 5" id="KW-0808">Transferase</keyword>
<dbReference type="SUPFAM" id="SSF48452">
    <property type="entry name" value="TPR-like"/>
    <property type="match status" value="1"/>
</dbReference>
<evidence type="ECO:0000256" key="3">
    <source>
        <dbReference type="ARBA" id="ARBA00022691"/>
    </source>
</evidence>
<proteinExistence type="predicted"/>
<dbReference type="PANTHER" id="PTHR24422">
    <property type="entry name" value="CHEMOTAXIS PROTEIN METHYLTRANSFERASE"/>
    <property type="match status" value="1"/>
</dbReference>
<dbReference type="AlphaFoldDB" id="A0A3B0ZJQ3"/>
<dbReference type="Pfam" id="PF01739">
    <property type="entry name" value="CheR"/>
    <property type="match status" value="1"/>
</dbReference>
<dbReference type="InterPro" id="IPR011990">
    <property type="entry name" value="TPR-like_helical_dom_sf"/>
</dbReference>
<evidence type="ECO:0000313" key="5">
    <source>
        <dbReference type="EMBL" id="VAW81544.1"/>
    </source>
</evidence>
<evidence type="ECO:0000256" key="1">
    <source>
        <dbReference type="ARBA" id="ARBA00022603"/>
    </source>
</evidence>
<sequence>MNTLQKIGQLLHQKIGLSVKTVGESSIKSAVRTRMAKNNITHRQDYVNFVETSTEELTSLIEECVVPETWFFRDCEPFEYLKTKVLTLSKKYPILKLLSMPCSTGEEPYSIAMTLLEAGLKPESFKITALDISEIALASARQAVYSEYSFRGIQNTSIIDKYFTNVNSEYILNDQVKQQVKFQRSNIVDVTNRHLSQHYHVVFCRNLLIYFDNKQKELTYQNIHKMMVPGGLLIMGHAESTSTPASLFANCAVEKTFSFTCRDKNISGQEQQAKNTKKYAVDEITEKYTTKPFSRYLKYNQTNNKETIPKPTIDPSSAIEDAQTLADQGKFDLAIKICEKYTSNDQVNDEAWYLLGLINDGQGRTDYAEKYFRKTLYLNPQHYEALVHLSLLLKTNGNESAAKQMMQRANRVKKSSSQTNSASQS</sequence>
<dbReference type="GO" id="GO:0032259">
    <property type="term" value="P:methylation"/>
    <property type="evidence" value="ECO:0007669"/>
    <property type="project" value="UniProtKB-KW"/>
</dbReference>
<dbReference type="Pfam" id="PF13181">
    <property type="entry name" value="TPR_8"/>
    <property type="match status" value="1"/>
</dbReference>
<dbReference type="InterPro" id="IPR050903">
    <property type="entry name" value="Bact_Chemotaxis_MeTrfase"/>
</dbReference>
<gene>
    <name evidence="5" type="ORF">MNBD_GAMMA12-2502</name>
</gene>
<dbReference type="Gene3D" id="1.25.40.10">
    <property type="entry name" value="Tetratricopeptide repeat domain"/>
    <property type="match status" value="1"/>
</dbReference>
<dbReference type="EMBL" id="UOFL01000221">
    <property type="protein sequence ID" value="VAW81544.1"/>
    <property type="molecule type" value="Genomic_DNA"/>
</dbReference>
<dbReference type="InterPro" id="IPR000780">
    <property type="entry name" value="CheR_MeTrfase"/>
</dbReference>